<evidence type="ECO:0000313" key="4">
    <source>
        <dbReference type="EnsemblMetazoa" id="MESCA005154-PA"/>
    </source>
</evidence>
<protein>
    <submittedName>
        <fullName evidence="4">Uncharacterized protein</fullName>
    </submittedName>
</protein>
<dbReference type="EMBL" id="CAQQ02077974">
    <property type="status" value="NOT_ANNOTATED_CDS"/>
    <property type="molecule type" value="Genomic_DNA"/>
</dbReference>
<dbReference type="AlphaFoldDB" id="T1GNK0"/>
<keyword evidence="1" id="KW-0175">Coiled coil</keyword>
<dbReference type="HOGENOM" id="CLU_864055_0_0_1"/>
<organism evidence="4 5">
    <name type="scientific">Megaselia scalaris</name>
    <name type="common">Humpbacked fly</name>
    <name type="synonym">Phora scalaris</name>
    <dbReference type="NCBI Taxonomy" id="36166"/>
    <lineage>
        <taxon>Eukaryota</taxon>
        <taxon>Metazoa</taxon>
        <taxon>Ecdysozoa</taxon>
        <taxon>Arthropoda</taxon>
        <taxon>Hexapoda</taxon>
        <taxon>Insecta</taxon>
        <taxon>Pterygota</taxon>
        <taxon>Neoptera</taxon>
        <taxon>Endopterygota</taxon>
        <taxon>Diptera</taxon>
        <taxon>Brachycera</taxon>
        <taxon>Muscomorpha</taxon>
        <taxon>Platypezoidea</taxon>
        <taxon>Phoridae</taxon>
        <taxon>Megaseliini</taxon>
        <taxon>Megaselia</taxon>
    </lineage>
</organism>
<keyword evidence="2" id="KW-0472">Membrane</keyword>
<proteinExistence type="predicted"/>
<reference evidence="4" key="2">
    <citation type="submission" date="2015-06" db="UniProtKB">
        <authorList>
            <consortium name="EnsemblMetazoa"/>
        </authorList>
    </citation>
    <scope>IDENTIFICATION</scope>
</reference>
<reference evidence="5" key="1">
    <citation type="submission" date="2013-02" db="EMBL/GenBank/DDBJ databases">
        <authorList>
            <person name="Hughes D."/>
        </authorList>
    </citation>
    <scope>NUCLEOTIDE SEQUENCE</scope>
    <source>
        <strain>Durham</strain>
        <strain evidence="5">NC isolate 2 -- Noor lab</strain>
    </source>
</reference>
<feature type="signal peptide" evidence="3">
    <location>
        <begin position="1"/>
        <end position="20"/>
    </location>
</feature>
<dbReference type="Proteomes" id="UP000015102">
    <property type="component" value="Unassembled WGS sequence"/>
</dbReference>
<sequence>MVKMERNILLFLILCSPIFSETSMIKNFNSSGIYFKQLGEVFVEKESLTISTAIQLDPFIENLKLFRSTSELFYVQCHRIQDTALKCEDKFNELKSIHESLLLRLNTIYELLLERSEKRQKRFLLKLVFTGIVFGVNRFISYRRAKKMEAHVDSLRRNMETDLNNLQNILNSQTNNLIHLKNQENQFQNTLNIQTKKIDEINNRIDDLYNVSSNLTKTVNKIEISSLYQQIKIDGLVTLEKIRELEQWILDLTINKLNPGIMEPSYIINQMAAYSTSGKFISPPILKNYHKISETITGSAFILKDRRAIFVNLRIPTSKKKD</sequence>
<keyword evidence="2" id="KW-1133">Transmembrane helix</keyword>
<evidence type="ECO:0000313" key="5">
    <source>
        <dbReference type="Proteomes" id="UP000015102"/>
    </source>
</evidence>
<evidence type="ECO:0000256" key="2">
    <source>
        <dbReference type="SAM" id="Phobius"/>
    </source>
</evidence>
<feature type="coiled-coil region" evidence="1">
    <location>
        <begin position="145"/>
        <end position="183"/>
    </location>
</feature>
<feature type="transmembrane region" description="Helical" evidence="2">
    <location>
        <begin position="123"/>
        <end position="140"/>
    </location>
</feature>
<accession>T1GNK0</accession>
<keyword evidence="2" id="KW-0812">Transmembrane</keyword>
<feature type="chain" id="PRO_5004588423" evidence="3">
    <location>
        <begin position="21"/>
        <end position="322"/>
    </location>
</feature>
<name>T1GNK0_MEGSC</name>
<evidence type="ECO:0000256" key="3">
    <source>
        <dbReference type="SAM" id="SignalP"/>
    </source>
</evidence>
<keyword evidence="3" id="KW-0732">Signal</keyword>
<dbReference type="EnsemblMetazoa" id="MESCA005154-RA">
    <property type="protein sequence ID" value="MESCA005154-PA"/>
    <property type="gene ID" value="MESCA005154"/>
</dbReference>
<evidence type="ECO:0000256" key="1">
    <source>
        <dbReference type="SAM" id="Coils"/>
    </source>
</evidence>
<keyword evidence="5" id="KW-1185">Reference proteome</keyword>